<dbReference type="EMBL" id="LXQA010364052">
    <property type="protein sequence ID" value="MCI46878.1"/>
    <property type="molecule type" value="Genomic_DNA"/>
</dbReference>
<protein>
    <submittedName>
        <fullName evidence="1">Uncharacterized protein</fullName>
    </submittedName>
</protein>
<evidence type="ECO:0000313" key="1">
    <source>
        <dbReference type="EMBL" id="MCI46878.1"/>
    </source>
</evidence>
<feature type="non-terminal residue" evidence="1">
    <location>
        <position position="47"/>
    </location>
</feature>
<comment type="caution">
    <text evidence="1">The sequence shown here is derived from an EMBL/GenBank/DDBJ whole genome shotgun (WGS) entry which is preliminary data.</text>
</comment>
<dbReference type="Proteomes" id="UP000265520">
    <property type="component" value="Unassembled WGS sequence"/>
</dbReference>
<accession>A0A392SDC8</accession>
<dbReference type="AlphaFoldDB" id="A0A392SDC8"/>
<reference evidence="1 2" key="1">
    <citation type="journal article" date="2018" name="Front. Plant Sci.">
        <title>Red Clover (Trifolium pratense) and Zigzag Clover (T. medium) - A Picture of Genomic Similarities and Differences.</title>
        <authorList>
            <person name="Dluhosova J."/>
            <person name="Istvanek J."/>
            <person name="Nedelnik J."/>
            <person name="Repkova J."/>
        </authorList>
    </citation>
    <scope>NUCLEOTIDE SEQUENCE [LARGE SCALE GENOMIC DNA]</scope>
    <source>
        <strain evidence="2">cv. 10/8</strain>
        <tissue evidence="1">Leaf</tissue>
    </source>
</reference>
<sequence length="47" mass="5132">MVDEIVEIKVNEEIFIIRMVEERFGALDLGVNKTAGSACGIGNLSLH</sequence>
<evidence type="ECO:0000313" key="2">
    <source>
        <dbReference type="Proteomes" id="UP000265520"/>
    </source>
</evidence>
<organism evidence="1 2">
    <name type="scientific">Trifolium medium</name>
    <dbReference type="NCBI Taxonomy" id="97028"/>
    <lineage>
        <taxon>Eukaryota</taxon>
        <taxon>Viridiplantae</taxon>
        <taxon>Streptophyta</taxon>
        <taxon>Embryophyta</taxon>
        <taxon>Tracheophyta</taxon>
        <taxon>Spermatophyta</taxon>
        <taxon>Magnoliopsida</taxon>
        <taxon>eudicotyledons</taxon>
        <taxon>Gunneridae</taxon>
        <taxon>Pentapetalae</taxon>
        <taxon>rosids</taxon>
        <taxon>fabids</taxon>
        <taxon>Fabales</taxon>
        <taxon>Fabaceae</taxon>
        <taxon>Papilionoideae</taxon>
        <taxon>50 kb inversion clade</taxon>
        <taxon>NPAAA clade</taxon>
        <taxon>Hologalegina</taxon>
        <taxon>IRL clade</taxon>
        <taxon>Trifolieae</taxon>
        <taxon>Trifolium</taxon>
    </lineage>
</organism>
<keyword evidence="2" id="KW-1185">Reference proteome</keyword>
<proteinExistence type="predicted"/>
<name>A0A392SDC8_9FABA</name>